<proteinExistence type="predicted"/>
<evidence type="ECO:0000313" key="2">
    <source>
        <dbReference type="Proteomes" id="UP000218151"/>
    </source>
</evidence>
<dbReference type="Proteomes" id="UP000218151">
    <property type="component" value="Unassembled WGS sequence"/>
</dbReference>
<dbReference type="Gene3D" id="1.20.1440.30">
    <property type="entry name" value="Biosynthetic Protein domain"/>
    <property type="match status" value="1"/>
</dbReference>
<dbReference type="GO" id="GO:0046677">
    <property type="term" value="P:response to antibiotic"/>
    <property type="evidence" value="ECO:0007669"/>
    <property type="project" value="InterPro"/>
</dbReference>
<dbReference type="PIRSF" id="PIRSF036794">
    <property type="entry name" value="UCP_erythr_ester"/>
    <property type="match status" value="1"/>
</dbReference>
<keyword evidence="2" id="KW-1185">Reference proteome</keyword>
<dbReference type="EMBL" id="NSLI01000004">
    <property type="protein sequence ID" value="PAX07321.1"/>
    <property type="molecule type" value="Genomic_DNA"/>
</dbReference>
<dbReference type="Gene3D" id="3.40.1660.10">
    <property type="entry name" value="EreA-like (biosynthetic domain)"/>
    <property type="match status" value="1"/>
</dbReference>
<dbReference type="SUPFAM" id="SSF159501">
    <property type="entry name" value="EreA/ChaN-like"/>
    <property type="match status" value="1"/>
</dbReference>
<organism evidence="1 2">
    <name type="scientific">Sphingomonas lenta</name>
    <dbReference type="NCBI Taxonomy" id="1141887"/>
    <lineage>
        <taxon>Bacteria</taxon>
        <taxon>Pseudomonadati</taxon>
        <taxon>Pseudomonadota</taxon>
        <taxon>Alphaproteobacteria</taxon>
        <taxon>Sphingomonadales</taxon>
        <taxon>Sphingomonadaceae</taxon>
        <taxon>Sphingomonas</taxon>
    </lineage>
</organism>
<name>A0A2A2SE62_9SPHN</name>
<dbReference type="InterPro" id="IPR052036">
    <property type="entry name" value="Hydrolase/PRTase-associated"/>
</dbReference>
<dbReference type="RefSeq" id="WP_095999144.1">
    <property type="nucleotide sequence ID" value="NZ_NSLI01000004.1"/>
</dbReference>
<dbReference type="PANTHER" id="PTHR31299:SF0">
    <property type="entry name" value="ESTERASE, PUTATIVE (AFU_ORTHOLOGUE AFUA_1G05850)-RELATED"/>
    <property type="match status" value="1"/>
</dbReference>
<dbReference type="OrthoDB" id="9810066at2"/>
<sequence length="430" mass="48567">MATQTLSDAAELIRDRAEPLPPLDDPEFAAAFDRYADARVVLLGEASHGTSEFYRARAAITRRLVERHGFTVVAVEADWPDAAVINRRVRGAPERPELGRPFRRFPTWMWRNTDVNALVRWMTEWNRDRAADAQVGFYGLDLYNMGGATRAVIDYLDRTDPEAAAVARDRYGCLTPWRDDPAHYGRKAWTQGYAECEEKVVAMLIDLLEQGRADDPDFLDAAQNARLVANAEAYYRVMYQGSAESWNLRDTHMADTLDLMLEARPGVKAVVWAHNSHIGDARDTDMGRERGELNLGQLMRERHGSDARLIGFGTHTGTVAAATDWDGPMEVKRVNPSRPDSWERASHDAGHQRFLLDLRERIDLGPDRLERFIGVIYRPDTERWSHYAEASLARQYDGWVWFDETGAVTPLPGAADGTEASADDTWPFGM</sequence>
<reference evidence="2" key="1">
    <citation type="submission" date="2017-09" db="EMBL/GenBank/DDBJ databases">
        <authorList>
            <person name="Feng G."/>
            <person name="Zhu H."/>
        </authorList>
    </citation>
    <scope>NUCLEOTIDE SEQUENCE [LARGE SCALE GENOMIC DNA]</scope>
    <source>
        <strain evidence="2">1PNM-20</strain>
    </source>
</reference>
<gene>
    <name evidence="1" type="ORF">CKY28_14995</name>
</gene>
<dbReference type="Pfam" id="PF05139">
    <property type="entry name" value="Erythro_esteras"/>
    <property type="match status" value="1"/>
</dbReference>
<accession>A0A2A2SE62</accession>
<dbReference type="Gene3D" id="3.30.1870.10">
    <property type="entry name" value="EreA-like, domain 2"/>
    <property type="match status" value="1"/>
</dbReference>
<comment type="caution">
    <text evidence="1">The sequence shown here is derived from an EMBL/GenBank/DDBJ whole genome shotgun (WGS) entry which is preliminary data.</text>
</comment>
<dbReference type="InterPro" id="IPR014622">
    <property type="entry name" value="UCP036794_erythomycin"/>
</dbReference>
<protein>
    <submittedName>
        <fullName evidence="1">Uncharacterized protein</fullName>
    </submittedName>
</protein>
<dbReference type="PANTHER" id="PTHR31299">
    <property type="entry name" value="ESTERASE, PUTATIVE (AFU_ORTHOLOGUE AFUA_1G05850)-RELATED"/>
    <property type="match status" value="1"/>
</dbReference>
<dbReference type="CDD" id="cd14728">
    <property type="entry name" value="Ere-like"/>
    <property type="match status" value="1"/>
</dbReference>
<dbReference type="AlphaFoldDB" id="A0A2A2SE62"/>
<evidence type="ECO:0000313" key="1">
    <source>
        <dbReference type="EMBL" id="PAX07321.1"/>
    </source>
</evidence>
<dbReference type="InterPro" id="IPR007815">
    <property type="entry name" value="Emycin_Estase"/>
</dbReference>